<protein>
    <submittedName>
        <fullName evidence="1">Uncharacterized protein</fullName>
    </submittedName>
</protein>
<evidence type="ECO:0000313" key="1">
    <source>
        <dbReference type="EMBL" id="SAM63594.1"/>
    </source>
</evidence>
<dbReference type="EMBL" id="LT558117">
    <property type="protein sequence ID" value="SAM63594.1"/>
    <property type="molecule type" value="Genomic_DNA"/>
</dbReference>
<dbReference type="Proteomes" id="UP000179920">
    <property type="component" value="Chromosome I"/>
</dbReference>
<evidence type="ECO:0000313" key="2">
    <source>
        <dbReference type="Proteomes" id="UP000179920"/>
    </source>
</evidence>
<dbReference type="AlphaFoldDB" id="A0A1K0FVX5"/>
<accession>A0A1K0FVX5</accession>
<organism evidence="1 2">
    <name type="scientific">Ustilago bromivora</name>
    <dbReference type="NCBI Taxonomy" id="307758"/>
    <lineage>
        <taxon>Eukaryota</taxon>
        <taxon>Fungi</taxon>
        <taxon>Dikarya</taxon>
        <taxon>Basidiomycota</taxon>
        <taxon>Ustilaginomycotina</taxon>
        <taxon>Ustilaginomycetes</taxon>
        <taxon>Ustilaginales</taxon>
        <taxon>Ustilaginaceae</taxon>
        <taxon>Ustilago</taxon>
    </lineage>
</organism>
<proteinExistence type="predicted"/>
<reference evidence="2" key="1">
    <citation type="submission" date="2016-04" db="EMBL/GenBank/DDBJ databases">
        <authorList>
            <person name="Guldener U."/>
            <person name="Guldener U."/>
        </authorList>
    </citation>
    <scope>NUCLEOTIDE SEQUENCE [LARGE SCALE GENOMIC DNA]</scope>
    <source>
        <strain evidence="2">UB2112</strain>
    </source>
</reference>
<name>A0A1K0FVX5_9BASI</name>
<sequence length="136" mass="14585">MASTTPNSASAPTSLLPPLDFAPQGIINITSSSAATFLASLLTGTPPPCCPNTTCHLPIFNPLDTPATVGSLTLPLWSQFLNLYPDQAFAKQLQGTLRHGVKLGYSGPLHYNTRLSVPNLRMDQDDKLHLCQEIKA</sequence>
<gene>
    <name evidence="1" type="ORF">UBRO_20424</name>
</gene>